<proteinExistence type="predicted"/>
<reference evidence="1 2" key="1">
    <citation type="journal article" date="2015" name="Genome Announc.">
        <title>Genome Sequence of 'Candidatus Thioglobus autotrophica' Strain EF1, a Chemoautotroph from the SUP05 Clade of Marine Gammaproteobacteria.</title>
        <authorList>
            <person name="Shah V."/>
            <person name="Morris R.M."/>
        </authorList>
    </citation>
    <scope>NUCLEOTIDE SEQUENCE [LARGE SCALE GENOMIC DNA]</scope>
    <source>
        <strain evidence="1 2">EF1</strain>
    </source>
</reference>
<dbReference type="Proteomes" id="UP000058020">
    <property type="component" value="Chromosome"/>
</dbReference>
<dbReference type="EMBL" id="CP010552">
    <property type="protein sequence ID" value="ALE53051.1"/>
    <property type="molecule type" value="Genomic_DNA"/>
</dbReference>
<name>A0A0M3TUD2_9GAMM</name>
<protein>
    <submittedName>
        <fullName evidence="1">Uncharacterized protein</fullName>
    </submittedName>
</protein>
<dbReference type="InterPro" id="IPR025975">
    <property type="entry name" value="Polysacc_lyase"/>
</dbReference>
<dbReference type="Gene3D" id="2.60.120.200">
    <property type="match status" value="1"/>
</dbReference>
<evidence type="ECO:0000313" key="2">
    <source>
        <dbReference type="Proteomes" id="UP000058020"/>
    </source>
</evidence>
<dbReference type="OrthoDB" id="118830at2"/>
<dbReference type="STRING" id="1705394.SP60_07510"/>
<dbReference type="AlphaFoldDB" id="A0A0M3TUD2"/>
<evidence type="ECO:0000313" key="1">
    <source>
        <dbReference type="EMBL" id="ALE53051.1"/>
    </source>
</evidence>
<dbReference type="RefSeq" id="WP_053952040.1">
    <property type="nucleotide sequence ID" value="NZ_CP010552.1"/>
</dbReference>
<sequence length="309" mass="36414">MFKLISIKNKLRLNISVPFLLLLSLNSYSIGVNKDTTINHVISHSKPYGYITSSDIVRKGKESQRFEIRHGDCGYDKDWNDCENDRRRIERYLKPVLSEKPEGVVWYSWSMYLPEDFEQLHPTNTTLGQVKIHGYGEPLWYINARKKGIKIRFDASKQKCRLIKFEDAIGKWTDFLMKVDYSTNEENYKSYSEIYVNGKHKDCEINEPVLTKEVLRNRNKRKTLKINFRYGIYNSYVSKWLDEHKNKDVDTKGWSHLHAESGMIVNSVTNKPWEFDWGVKLPTQVIYYDEVRVGSTREDVDIYMNGPVD</sequence>
<organism evidence="1 2">
    <name type="scientific">Candidatus Thioglobus autotrophicus</name>
    <dbReference type="NCBI Taxonomy" id="1705394"/>
    <lineage>
        <taxon>Bacteria</taxon>
        <taxon>Pseudomonadati</taxon>
        <taxon>Pseudomonadota</taxon>
        <taxon>Gammaproteobacteria</taxon>
        <taxon>Candidatus Pseudothioglobaceae</taxon>
        <taxon>Candidatus Thioglobus</taxon>
    </lineage>
</organism>
<dbReference type="Pfam" id="PF14099">
    <property type="entry name" value="Polysacc_lyase"/>
    <property type="match status" value="1"/>
</dbReference>
<accession>A0A0M3TUD2</accession>
<dbReference type="KEGG" id="tho:SP60_07510"/>
<gene>
    <name evidence="1" type="ORF">SP60_07510</name>
</gene>
<keyword evidence="2" id="KW-1185">Reference proteome</keyword>